<evidence type="ECO:0000313" key="3">
    <source>
        <dbReference type="EMBL" id="QSQ25509.1"/>
    </source>
</evidence>
<proteinExistence type="predicted"/>
<accession>A0ABX7P4U4</accession>
<keyword evidence="4" id="KW-1185">Reference proteome</keyword>
<feature type="compositionally biased region" description="Low complexity" evidence="1">
    <location>
        <begin position="74"/>
        <end position="87"/>
    </location>
</feature>
<evidence type="ECO:0008006" key="5">
    <source>
        <dbReference type="Google" id="ProtNLM"/>
    </source>
</evidence>
<reference evidence="3 4" key="1">
    <citation type="submission" date="2021-02" db="EMBL/GenBank/DDBJ databases">
        <title>De Novo genome assembly of isolated myxobacteria.</title>
        <authorList>
            <person name="Stevens D.C."/>
        </authorList>
    </citation>
    <scope>NUCLEOTIDE SEQUENCE [LARGE SCALE GENOMIC DNA]</scope>
    <source>
        <strain evidence="4">SCPEA02</strain>
    </source>
</reference>
<organism evidence="3 4">
    <name type="scientific">Pyxidicoccus parkwayensis</name>
    <dbReference type="NCBI Taxonomy" id="2813578"/>
    <lineage>
        <taxon>Bacteria</taxon>
        <taxon>Pseudomonadati</taxon>
        <taxon>Myxococcota</taxon>
        <taxon>Myxococcia</taxon>
        <taxon>Myxococcales</taxon>
        <taxon>Cystobacterineae</taxon>
        <taxon>Myxococcaceae</taxon>
        <taxon>Pyxidicoccus</taxon>
    </lineage>
</organism>
<keyword evidence="2" id="KW-0732">Signal</keyword>
<feature type="signal peptide" evidence="2">
    <location>
        <begin position="1"/>
        <end position="26"/>
    </location>
</feature>
<dbReference type="EMBL" id="CP071090">
    <property type="protein sequence ID" value="QSQ25509.1"/>
    <property type="molecule type" value="Genomic_DNA"/>
</dbReference>
<protein>
    <recommendedName>
        <fullName evidence="5">Kazal-like domain-containing protein</fullName>
    </recommendedName>
</protein>
<feature type="region of interest" description="Disordered" evidence="1">
    <location>
        <begin position="74"/>
        <end position="102"/>
    </location>
</feature>
<evidence type="ECO:0000256" key="2">
    <source>
        <dbReference type="SAM" id="SignalP"/>
    </source>
</evidence>
<evidence type="ECO:0000256" key="1">
    <source>
        <dbReference type="SAM" id="MobiDB-lite"/>
    </source>
</evidence>
<feature type="chain" id="PRO_5047231290" description="Kazal-like domain-containing protein" evidence="2">
    <location>
        <begin position="27"/>
        <end position="102"/>
    </location>
</feature>
<name>A0ABX7P4U4_9BACT</name>
<evidence type="ECO:0000313" key="4">
    <source>
        <dbReference type="Proteomes" id="UP000662747"/>
    </source>
</evidence>
<sequence length="102" mass="10856">MRKLLTQLGAGLGLIFAVGGPSTALAYPPQCMDIYVCDCLTPCDSPCYQGTHRTTCGNAYELCEDNCRGSDTQASVSQEQQSQAQQDAEQDVCTEQAPAAES</sequence>
<dbReference type="Proteomes" id="UP000662747">
    <property type="component" value="Chromosome"/>
</dbReference>
<gene>
    <name evidence="3" type="ORF">JY651_11490</name>
</gene>
<dbReference type="RefSeq" id="WP_206727064.1">
    <property type="nucleotide sequence ID" value="NZ_CP071090.1"/>
</dbReference>